<evidence type="ECO:0000256" key="2">
    <source>
        <dbReference type="ARBA" id="ARBA00023125"/>
    </source>
</evidence>
<keyword evidence="2 5" id="KW-0238">DNA-binding</keyword>
<keyword evidence="6" id="KW-1185">Reference proteome</keyword>
<dbReference type="PANTHER" id="PTHR43537">
    <property type="entry name" value="TRANSCRIPTIONAL REGULATOR, GNTR FAMILY"/>
    <property type="match status" value="1"/>
</dbReference>
<keyword evidence="3" id="KW-0804">Transcription</keyword>
<dbReference type="Proteomes" id="UP000199266">
    <property type="component" value="Unassembled WGS sequence"/>
</dbReference>
<keyword evidence="1" id="KW-0805">Transcription regulation</keyword>
<dbReference type="InterPro" id="IPR036388">
    <property type="entry name" value="WH-like_DNA-bd_sf"/>
</dbReference>
<dbReference type="GO" id="GO:0003677">
    <property type="term" value="F:DNA binding"/>
    <property type="evidence" value="ECO:0007669"/>
    <property type="project" value="UniProtKB-KW"/>
</dbReference>
<dbReference type="InterPro" id="IPR008920">
    <property type="entry name" value="TF_FadR/GntR_C"/>
</dbReference>
<accession>A0A1H3H9V9</accession>
<proteinExistence type="predicted"/>
<dbReference type="InterPro" id="IPR036390">
    <property type="entry name" value="WH_DNA-bd_sf"/>
</dbReference>
<feature type="domain" description="HTH gntR-type" evidence="4">
    <location>
        <begin position="1"/>
        <end position="57"/>
    </location>
</feature>
<evidence type="ECO:0000256" key="1">
    <source>
        <dbReference type="ARBA" id="ARBA00023015"/>
    </source>
</evidence>
<dbReference type="SMART" id="SM00345">
    <property type="entry name" value="HTH_GNTR"/>
    <property type="match status" value="1"/>
</dbReference>
<reference evidence="6" key="1">
    <citation type="submission" date="2016-10" db="EMBL/GenBank/DDBJ databases">
        <authorList>
            <person name="Varghese N."/>
            <person name="Submissions S."/>
        </authorList>
    </citation>
    <scope>NUCLEOTIDE SEQUENCE [LARGE SCALE GENOMIC DNA]</scope>
    <source>
        <strain evidence="6">DSM 13490</strain>
    </source>
</reference>
<sequence>MELLFSNKYEPGEWINESVIANELNISKAPIREALRELAAIGLVQIVPHKGARVTEFTKRDMEEIYTIRYMLEECIFKDIIVRDAVTEDDINHLNGIAQKMKMIAMSDKSKELILGNFLEKDLEFHKYLWLKADLKWTVKMLLDIYLLLILGIYKFLLDANLTETAEYHFRIIDYIKAKDIDKFKKDRSESYYALRRCTSD</sequence>
<gene>
    <name evidence="5" type="ORF">SAMN03080603_01838</name>
</gene>
<dbReference type="InterPro" id="IPR000524">
    <property type="entry name" value="Tscrpt_reg_HTH_GntR"/>
</dbReference>
<dbReference type="Gene3D" id="1.20.120.530">
    <property type="entry name" value="GntR ligand-binding domain-like"/>
    <property type="match status" value="1"/>
</dbReference>
<dbReference type="Pfam" id="PF00392">
    <property type="entry name" value="GntR"/>
    <property type="match status" value="1"/>
</dbReference>
<dbReference type="AlphaFoldDB" id="A0A1H3H9V9"/>
<evidence type="ECO:0000256" key="3">
    <source>
        <dbReference type="ARBA" id="ARBA00023163"/>
    </source>
</evidence>
<dbReference type="EMBL" id="FNPD01000013">
    <property type="protein sequence ID" value="SDY12272.1"/>
    <property type="molecule type" value="Genomic_DNA"/>
</dbReference>
<dbReference type="GO" id="GO:0003700">
    <property type="term" value="F:DNA-binding transcription factor activity"/>
    <property type="evidence" value="ECO:0007669"/>
    <property type="project" value="InterPro"/>
</dbReference>
<evidence type="ECO:0000313" key="5">
    <source>
        <dbReference type="EMBL" id="SDY12272.1"/>
    </source>
</evidence>
<dbReference type="PROSITE" id="PS50949">
    <property type="entry name" value="HTH_GNTR"/>
    <property type="match status" value="1"/>
</dbReference>
<evidence type="ECO:0000313" key="6">
    <source>
        <dbReference type="Proteomes" id="UP000199266"/>
    </source>
</evidence>
<dbReference type="SUPFAM" id="SSF48008">
    <property type="entry name" value="GntR ligand-binding domain-like"/>
    <property type="match status" value="1"/>
</dbReference>
<dbReference type="Pfam" id="PF07729">
    <property type="entry name" value="FCD"/>
    <property type="match status" value="1"/>
</dbReference>
<dbReference type="InterPro" id="IPR011711">
    <property type="entry name" value="GntR_C"/>
</dbReference>
<dbReference type="PANTHER" id="PTHR43537:SF24">
    <property type="entry name" value="GLUCONATE OPERON TRANSCRIPTIONAL REPRESSOR"/>
    <property type="match status" value="1"/>
</dbReference>
<dbReference type="SUPFAM" id="SSF46785">
    <property type="entry name" value="Winged helix' DNA-binding domain"/>
    <property type="match status" value="1"/>
</dbReference>
<organism evidence="5 6">
    <name type="scientific">Acetomicrobium thermoterrenum DSM 13490</name>
    <dbReference type="NCBI Taxonomy" id="1120987"/>
    <lineage>
        <taxon>Bacteria</taxon>
        <taxon>Thermotogati</taxon>
        <taxon>Synergistota</taxon>
        <taxon>Synergistia</taxon>
        <taxon>Synergistales</taxon>
        <taxon>Acetomicrobiaceae</taxon>
        <taxon>Acetomicrobium</taxon>
    </lineage>
</organism>
<protein>
    <submittedName>
        <fullName evidence="5">DNA-binding transcriptional regulator, GntR family</fullName>
    </submittedName>
</protein>
<name>A0A1H3H9V9_9BACT</name>
<dbReference type="Gene3D" id="1.10.10.10">
    <property type="entry name" value="Winged helix-like DNA-binding domain superfamily/Winged helix DNA-binding domain"/>
    <property type="match status" value="1"/>
</dbReference>
<evidence type="ECO:0000259" key="4">
    <source>
        <dbReference type="PROSITE" id="PS50949"/>
    </source>
</evidence>